<dbReference type="Proteomes" id="UP000246114">
    <property type="component" value="Unassembled WGS sequence"/>
</dbReference>
<gene>
    <name evidence="1" type="ORF">DBY38_02775</name>
</gene>
<dbReference type="GeneID" id="90543984"/>
<dbReference type="EMBL" id="QAMZ01000014">
    <property type="protein sequence ID" value="PWL55046.1"/>
    <property type="molecule type" value="Genomic_DNA"/>
</dbReference>
<evidence type="ECO:0000313" key="2">
    <source>
        <dbReference type="Proteomes" id="UP000246114"/>
    </source>
</evidence>
<accession>A0A316M9R9</accession>
<proteinExistence type="predicted"/>
<reference evidence="1 2" key="1">
    <citation type="submission" date="2018-03" db="EMBL/GenBank/DDBJ databases">
        <title>The uncultured portion of the human microbiome is neutrally assembled.</title>
        <authorList>
            <person name="Jeraldo P."/>
            <person name="Boardman L."/>
            <person name="White B.A."/>
            <person name="Nelson H."/>
            <person name="Goldenfeld N."/>
            <person name="Chia N."/>
        </authorList>
    </citation>
    <scope>NUCLEOTIDE SEQUENCE [LARGE SCALE GENOMIC DNA]</scope>
    <source>
        <strain evidence="1">CIM:MAG 903</strain>
    </source>
</reference>
<organism evidence="1 2">
    <name type="scientific">Clostridium cadaveris</name>
    <dbReference type="NCBI Taxonomy" id="1529"/>
    <lineage>
        <taxon>Bacteria</taxon>
        <taxon>Bacillati</taxon>
        <taxon>Bacillota</taxon>
        <taxon>Clostridia</taxon>
        <taxon>Eubacteriales</taxon>
        <taxon>Clostridiaceae</taxon>
        <taxon>Clostridium</taxon>
    </lineage>
</organism>
<dbReference type="AlphaFoldDB" id="A0A316M9R9"/>
<evidence type="ECO:0000313" key="1">
    <source>
        <dbReference type="EMBL" id="PWL55046.1"/>
    </source>
</evidence>
<dbReference type="RefSeq" id="WP_168972683.1">
    <property type="nucleotide sequence ID" value="NZ_CP076620.1"/>
</dbReference>
<sequence length="78" mass="8393">MDVFSRMNTMIIDLITAAQVVGFGLLAYSLLKAGIQYFFHGAEGFRIAKGTIAAGIIGFILVVGAIAIASYLKTKLYF</sequence>
<comment type="caution">
    <text evidence="1">The sequence shown here is derived from an EMBL/GenBank/DDBJ whole genome shotgun (WGS) entry which is preliminary data.</text>
</comment>
<protein>
    <submittedName>
        <fullName evidence="1">Uncharacterized protein</fullName>
    </submittedName>
</protein>
<name>A0A316M9R9_9CLOT</name>